<dbReference type="AlphaFoldDB" id="A0A1H6CVK1"/>
<name>A0A1H6CVK1_9HYPH</name>
<dbReference type="RefSeq" id="WP_103875020.1">
    <property type="nucleotide sequence ID" value="NZ_FNUY01000012.1"/>
</dbReference>
<protein>
    <submittedName>
        <fullName evidence="2">Cytochrome oxidase maturation protein, cbb3-type</fullName>
    </submittedName>
</protein>
<evidence type="ECO:0000313" key="3">
    <source>
        <dbReference type="Proteomes" id="UP000236743"/>
    </source>
</evidence>
<evidence type="ECO:0000256" key="1">
    <source>
        <dbReference type="SAM" id="MobiDB-lite"/>
    </source>
</evidence>
<keyword evidence="3" id="KW-1185">Reference proteome</keyword>
<dbReference type="EMBL" id="FNUY01000012">
    <property type="protein sequence ID" value="SEG76878.1"/>
    <property type="molecule type" value="Genomic_DNA"/>
</dbReference>
<dbReference type="NCBIfam" id="TIGR00847">
    <property type="entry name" value="ccoS"/>
    <property type="match status" value="1"/>
</dbReference>
<organism evidence="2 3">
    <name type="scientific">Bosea lathyri</name>
    <dbReference type="NCBI Taxonomy" id="1036778"/>
    <lineage>
        <taxon>Bacteria</taxon>
        <taxon>Pseudomonadati</taxon>
        <taxon>Pseudomonadota</taxon>
        <taxon>Alphaproteobacteria</taxon>
        <taxon>Hyphomicrobiales</taxon>
        <taxon>Boseaceae</taxon>
        <taxon>Bosea</taxon>
    </lineage>
</organism>
<evidence type="ECO:0000313" key="2">
    <source>
        <dbReference type="EMBL" id="SEG76878.1"/>
    </source>
</evidence>
<dbReference type="PANTHER" id="PTHR41532">
    <property type="entry name" value="FIXS PROTEIN"/>
    <property type="match status" value="1"/>
</dbReference>
<sequence length="75" mass="7965">MSSLVFLVPLALLLGGAALLAFLWSLRGGQYEDLDGAAERILLDHEDDGIAAHDREAGALPGQSEPHNSNAKGRR</sequence>
<proteinExistence type="predicted"/>
<feature type="compositionally biased region" description="Polar residues" evidence="1">
    <location>
        <begin position="65"/>
        <end position="75"/>
    </location>
</feature>
<reference evidence="2 3" key="1">
    <citation type="submission" date="2016-10" db="EMBL/GenBank/DDBJ databases">
        <authorList>
            <person name="de Groot N.N."/>
        </authorList>
    </citation>
    <scope>NUCLEOTIDE SEQUENCE [LARGE SCALE GENOMIC DNA]</scope>
    <source>
        <strain evidence="2 3">DSM 26656</strain>
    </source>
</reference>
<gene>
    <name evidence="2" type="ORF">SAMN04488115_112163</name>
</gene>
<dbReference type="Pfam" id="PF03597">
    <property type="entry name" value="FixS"/>
    <property type="match status" value="1"/>
</dbReference>
<accession>A0A1H6CVK1</accession>
<dbReference type="Proteomes" id="UP000236743">
    <property type="component" value="Unassembled WGS sequence"/>
</dbReference>
<dbReference type="OrthoDB" id="8164106at2"/>
<feature type="region of interest" description="Disordered" evidence="1">
    <location>
        <begin position="53"/>
        <end position="75"/>
    </location>
</feature>
<dbReference type="PANTHER" id="PTHR41532:SF1">
    <property type="entry name" value="FIXS PROTEIN"/>
    <property type="match status" value="1"/>
</dbReference>
<dbReference type="InterPro" id="IPR004714">
    <property type="entry name" value="Cyt_oxidase_maturation_cbb3"/>
</dbReference>